<name>A0ABM5WXS5_9BACL</name>
<keyword evidence="2" id="KW-1185">Reference proteome</keyword>
<organism evidence="1 2">
    <name type="scientific">Planococcus kocurii</name>
    <dbReference type="NCBI Taxonomy" id="1374"/>
    <lineage>
        <taxon>Bacteria</taxon>
        <taxon>Bacillati</taxon>
        <taxon>Bacillota</taxon>
        <taxon>Bacilli</taxon>
        <taxon>Bacillales</taxon>
        <taxon>Caryophanaceae</taxon>
        <taxon>Planococcus</taxon>
    </lineage>
</organism>
<sequence length="176" mass="20968">MMDWQWVEVDVLESQEKWDEAKSLLIKSWQEDPNDLKVTIRLAFFCWYLVVEEGPLGIKSIDLDELTTILIQVTNFGLTNFEDHEEFLWIFGWMISLFPYYFGDYEEWEEKGKSMLKRAHELNPEDPVYRYSYIGSLASSEVELKNGYQPLEVVLDDRFQGKGVLSEYFKDIWNSY</sequence>
<dbReference type="Proteomes" id="UP000065533">
    <property type="component" value="Chromosome"/>
</dbReference>
<gene>
    <name evidence="1" type="ORF">AUO94_11000</name>
</gene>
<accession>A0ABM5WXS5</accession>
<dbReference type="RefSeq" id="WP_058385813.1">
    <property type="nucleotide sequence ID" value="NZ_CP013661.2"/>
</dbReference>
<reference evidence="1" key="1">
    <citation type="submission" date="2016-01" db="EMBL/GenBank/DDBJ databases">
        <title>Complete genome of Planococcus kocurri type strain.</title>
        <authorList>
            <person name="See-Too W.S."/>
        </authorList>
    </citation>
    <scope>NUCLEOTIDE SEQUENCE [LARGE SCALE GENOMIC DNA]</scope>
    <source>
        <strain evidence="1">ATCC 43650</strain>
    </source>
</reference>
<evidence type="ECO:0000313" key="1">
    <source>
        <dbReference type="EMBL" id="ALS79159.1"/>
    </source>
</evidence>
<proteinExistence type="predicted"/>
<protein>
    <submittedName>
        <fullName evidence="1">Uncharacterized protein</fullName>
    </submittedName>
</protein>
<evidence type="ECO:0000313" key="2">
    <source>
        <dbReference type="Proteomes" id="UP000065533"/>
    </source>
</evidence>
<dbReference type="EMBL" id="CP013661">
    <property type="protein sequence ID" value="ALS79159.1"/>
    <property type="molecule type" value="Genomic_DNA"/>
</dbReference>